<evidence type="ECO:0000313" key="4">
    <source>
        <dbReference type="EMBL" id="OZM57861.1"/>
    </source>
</evidence>
<dbReference type="EMBL" id="NPIA01000002">
    <property type="protein sequence ID" value="OZM57861.1"/>
    <property type="molecule type" value="Genomic_DNA"/>
</dbReference>
<evidence type="ECO:0000313" key="5">
    <source>
        <dbReference type="Proteomes" id="UP000217083"/>
    </source>
</evidence>
<dbReference type="GO" id="GO:0042834">
    <property type="term" value="F:peptidoglycan binding"/>
    <property type="evidence" value="ECO:0007669"/>
    <property type="project" value="InterPro"/>
</dbReference>
<dbReference type="PROSITE" id="PS51724">
    <property type="entry name" value="SPOR"/>
    <property type="match status" value="1"/>
</dbReference>
<reference evidence="4 5" key="2">
    <citation type="submission" date="2017-09" db="EMBL/GenBank/DDBJ databases">
        <title>Bacillus patelloidae sp. nov., isolated from the intestinal tract of a marine limpet.</title>
        <authorList>
            <person name="Liu R."/>
            <person name="Dong C."/>
            <person name="Shao Z."/>
        </authorList>
    </citation>
    <scope>NUCLEOTIDE SEQUENCE [LARGE SCALE GENOMIC DNA]</scope>
    <source>
        <strain evidence="4 5">SA5d-4</strain>
    </source>
</reference>
<comment type="caution">
    <text evidence="4">The sequence shown here is derived from an EMBL/GenBank/DDBJ whole genome shotgun (WGS) entry which is preliminary data.</text>
</comment>
<proteinExistence type="predicted"/>
<evidence type="ECO:0000256" key="1">
    <source>
        <dbReference type="SAM" id="MobiDB-lite"/>
    </source>
</evidence>
<dbReference type="AlphaFoldDB" id="A0A263BVT0"/>
<keyword evidence="5" id="KW-1185">Reference proteome</keyword>
<feature type="region of interest" description="Disordered" evidence="1">
    <location>
        <begin position="1"/>
        <end position="23"/>
    </location>
</feature>
<dbReference type="InterPro" id="IPR007730">
    <property type="entry name" value="SPOR-like_dom"/>
</dbReference>
<gene>
    <name evidence="4" type="ORF">CIB95_05755</name>
</gene>
<organism evidence="4 5">
    <name type="scientific">Lottiidibacillus patelloidae</name>
    <dbReference type="NCBI Taxonomy" id="2670334"/>
    <lineage>
        <taxon>Bacteria</taxon>
        <taxon>Bacillati</taxon>
        <taxon>Bacillota</taxon>
        <taxon>Bacilli</taxon>
        <taxon>Bacillales</taxon>
        <taxon>Bacillaceae</taxon>
        <taxon>Lottiidibacillus</taxon>
    </lineage>
</organism>
<feature type="domain" description="SPOR" evidence="3">
    <location>
        <begin position="142"/>
        <end position="217"/>
    </location>
</feature>
<accession>A0A263BVT0</accession>
<keyword evidence="2" id="KW-1133">Transmembrane helix</keyword>
<reference evidence="5" key="1">
    <citation type="submission" date="2017-08" db="EMBL/GenBank/DDBJ databases">
        <authorList>
            <person name="Huang Z."/>
        </authorList>
    </citation>
    <scope>NUCLEOTIDE SEQUENCE [LARGE SCALE GENOMIC DNA]</scope>
    <source>
        <strain evidence="5">SA5d-4</strain>
    </source>
</reference>
<dbReference type="Proteomes" id="UP000217083">
    <property type="component" value="Unassembled WGS sequence"/>
</dbReference>
<keyword evidence="2" id="KW-0472">Membrane</keyword>
<dbReference type="SUPFAM" id="SSF110997">
    <property type="entry name" value="Sporulation related repeat"/>
    <property type="match status" value="1"/>
</dbReference>
<sequence length="332" mass="36576">MDKPNRQIKITFDDNRNQRKENEFKKAEEEIAATAEREINNDDILFASDPSNKDNANYLRNVLKNKSNRNKKFIVIPKHFFFPIALALFIGISLGVIILKMFSTTGQTEDVPVNGNGTPAVVDQGDEEEDPPNTKSPVTSDLPSLAVNIIQIGVYSSQAKADEIIQEVKNNGLVAASLENEGLFYVFVGVTSTKDQAMALSSNYSSANEEDPYVKEFVMKGGTFSSTDSNKVALVENAAKEYSELVLLTSAALTTGSFDEKKWSEVKEMITSLEGIASSIETLTSEEKTFVTNVINAGKSFNEYKESGQASHLWASEQHLLNALTVYGLLFK</sequence>
<name>A0A263BVT0_9BACI</name>
<keyword evidence="2" id="KW-0812">Transmembrane</keyword>
<dbReference type="RefSeq" id="WP_094923079.1">
    <property type="nucleotide sequence ID" value="NZ_NPIA01000002.1"/>
</dbReference>
<dbReference type="Pfam" id="PF05036">
    <property type="entry name" value="SPOR"/>
    <property type="match status" value="1"/>
</dbReference>
<evidence type="ECO:0000259" key="3">
    <source>
        <dbReference type="PROSITE" id="PS51724"/>
    </source>
</evidence>
<evidence type="ECO:0000256" key="2">
    <source>
        <dbReference type="SAM" id="Phobius"/>
    </source>
</evidence>
<dbReference type="InterPro" id="IPR036680">
    <property type="entry name" value="SPOR-like_sf"/>
</dbReference>
<dbReference type="Gene3D" id="3.30.70.1070">
    <property type="entry name" value="Sporulation related repeat"/>
    <property type="match status" value="1"/>
</dbReference>
<feature type="transmembrane region" description="Helical" evidence="2">
    <location>
        <begin position="80"/>
        <end position="102"/>
    </location>
</feature>
<protein>
    <recommendedName>
        <fullName evidence="3">SPOR domain-containing protein</fullName>
    </recommendedName>
</protein>
<feature type="region of interest" description="Disordered" evidence="1">
    <location>
        <begin position="108"/>
        <end position="139"/>
    </location>
</feature>